<keyword evidence="4" id="KW-0804">Transcription</keyword>
<keyword evidence="2" id="KW-0805">Transcription regulation</keyword>
<dbReference type="SMART" id="SM00866">
    <property type="entry name" value="UTRA"/>
    <property type="match status" value="1"/>
</dbReference>
<evidence type="ECO:0000259" key="6">
    <source>
        <dbReference type="PROSITE" id="PS50949"/>
    </source>
</evidence>
<keyword evidence="8" id="KW-1185">Reference proteome</keyword>
<dbReference type="NCBIfam" id="TIGR02404">
    <property type="entry name" value="trehalos_R_Bsub"/>
    <property type="match status" value="1"/>
</dbReference>
<comment type="caution">
    <text evidence="7">The sequence shown here is derived from an EMBL/GenBank/DDBJ whole genome shotgun (WGS) entry which is preliminary data.</text>
</comment>
<sequence length="235" mass="27604">MESKYMVIYTDIVEQIRRKKYKAKKTLPSEHDLMEIYSTSRETVRKGLNLLAQHGFIQKVRGKGSVVLGSDKIDFPVSGLVSFKELAKKMGKTHRTVVQHLSCEHPTENTMNHLNIKKNDEIWVVKRSREIDGEKIIYDKDYINKAYVEHLTEEICENSIYEYLEKELNLKISFAKKEITVRKPDEEEKAYIDLNGENNVVIVRNYVYLSDASLFQYTESSHRPDKFQFVDFARR</sequence>
<dbReference type="InterPro" id="IPR000524">
    <property type="entry name" value="Tscrpt_reg_HTH_GntR"/>
</dbReference>
<evidence type="ECO:0000313" key="8">
    <source>
        <dbReference type="Proteomes" id="UP000248066"/>
    </source>
</evidence>
<dbReference type="FunFam" id="3.40.1410.10:FF:000008">
    <property type="entry name" value="Transcriptional regulator, GntR family"/>
    <property type="match status" value="1"/>
</dbReference>
<dbReference type="PANTHER" id="PTHR44846:SF12">
    <property type="entry name" value="HTH-TYPE TRANSCRIPTIONAL REGULATOR TRER"/>
    <property type="match status" value="1"/>
</dbReference>
<keyword evidence="3" id="KW-0238">DNA-binding</keyword>
<accession>A0A2W0H2B1</accession>
<keyword evidence="1" id="KW-0678">Repressor</keyword>
<evidence type="ECO:0000256" key="5">
    <source>
        <dbReference type="NCBIfam" id="TIGR02404"/>
    </source>
</evidence>
<dbReference type="RefSeq" id="WP_110521200.1">
    <property type="nucleotide sequence ID" value="NZ_PDOF01000003.1"/>
</dbReference>
<dbReference type="GO" id="GO:0003700">
    <property type="term" value="F:DNA-binding transcription factor activity"/>
    <property type="evidence" value="ECO:0007669"/>
    <property type="project" value="UniProtKB-UniRule"/>
</dbReference>
<evidence type="ECO:0000256" key="3">
    <source>
        <dbReference type="ARBA" id="ARBA00023125"/>
    </source>
</evidence>
<dbReference type="InterPro" id="IPR050679">
    <property type="entry name" value="Bact_HTH_transcr_reg"/>
</dbReference>
<dbReference type="PRINTS" id="PR00035">
    <property type="entry name" value="HTHGNTR"/>
</dbReference>
<dbReference type="Pfam" id="PF07702">
    <property type="entry name" value="UTRA"/>
    <property type="match status" value="1"/>
</dbReference>
<proteinExistence type="predicted"/>
<dbReference type="InterPro" id="IPR028978">
    <property type="entry name" value="Chorismate_lyase_/UTRA_dom_sf"/>
</dbReference>
<dbReference type="InterPro" id="IPR012770">
    <property type="entry name" value="TreR"/>
</dbReference>
<gene>
    <name evidence="7" type="primary">treR</name>
    <name evidence="7" type="ORF">CR205_16225</name>
</gene>
<dbReference type="InterPro" id="IPR011663">
    <property type="entry name" value="UTRA"/>
</dbReference>
<protein>
    <recommendedName>
        <fullName evidence="5">Trehalose operon repressor</fullName>
    </recommendedName>
</protein>
<evidence type="ECO:0000256" key="4">
    <source>
        <dbReference type="ARBA" id="ARBA00023163"/>
    </source>
</evidence>
<evidence type="ECO:0000256" key="1">
    <source>
        <dbReference type="ARBA" id="ARBA00022491"/>
    </source>
</evidence>
<dbReference type="EMBL" id="PDOF01000003">
    <property type="protein sequence ID" value="PYZ95923.1"/>
    <property type="molecule type" value="Genomic_DNA"/>
</dbReference>
<dbReference type="InterPro" id="IPR036390">
    <property type="entry name" value="WH_DNA-bd_sf"/>
</dbReference>
<evidence type="ECO:0000256" key="2">
    <source>
        <dbReference type="ARBA" id="ARBA00023015"/>
    </source>
</evidence>
<dbReference type="Gene3D" id="1.10.10.10">
    <property type="entry name" value="Winged helix-like DNA-binding domain superfamily/Winged helix DNA-binding domain"/>
    <property type="match status" value="1"/>
</dbReference>
<dbReference type="SMART" id="SM00345">
    <property type="entry name" value="HTH_GNTR"/>
    <property type="match status" value="1"/>
</dbReference>
<dbReference type="SUPFAM" id="SSF46785">
    <property type="entry name" value="Winged helix' DNA-binding domain"/>
    <property type="match status" value="1"/>
</dbReference>
<reference evidence="7 8" key="1">
    <citation type="submission" date="2017-10" db="EMBL/GenBank/DDBJ databases">
        <title>Bacillus sp. nov., a halophilic bacterium isolated from a Yangshapao Lake.</title>
        <authorList>
            <person name="Wang H."/>
        </authorList>
    </citation>
    <scope>NUCLEOTIDE SEQUENCE [LARGE SCALE GENOMIC DNA]</scope>
    <source>
        <strain evidence="7 8">YSP-3</strain>
    </source>
</reference>
<dbReference type="PANTHER" id="PTHR44846">
    <property type="entry name" value="MANNOSYL-D-GLYCERATE TRANSPORT/METABOLISM SYSTEM REPRESSOR MNGR-RELATED"/>
    <property type="match status" value="1"/>
</dbReference>
<evidence type="ECO:0000313" key="7">
    <source>
        <dbReference type="EMBL" id="PYZ95923.1"/>
    </source>
</evidence>
<dbReference type="PROSITE" id="PS50949">
    <property type="entry name" value="HTH_GNTR"/>
    <property type="match status" value="1"/>
</dbReference>
<name>A0A2W0H2B1_9BACI</name>
<dbReference type="OrthoDB" id="9816541at2"/>
<dbReference type="Pfam" id="PF00392">
    <property type="entry name" value="GntR"/>
    <property type="match status" value="1"/>
</dbReference>
<dbReference type="CDD" id="cd07377">
    <property type="entry name" value="WHTH_GntR"/>
    <property type="match status" value="1"/>
</dbReference>
<organism evidence="7 8">
    <name type="scientific">Alteribacter lacisalsi</name>
    <dbReference type="NCBI Taxonomy" id="2045244"/>
    <lineage>
        <taxon>Bacteria</taxon>
        <taxon>Bacillati</taxon>
        <taxon>Bacillota</taxon>
        <taxon>Bacilli</taxon>
        <taxon>Bacillales</taxon>
        <taxon>Bacillaceae</taxon>
        <taxon>Alteribacter</taxon>
    </lineage>
</organism>
<dbReference type="GO" id="GO:0003677">
    <property type="term" value="F:DNA binding"/>
    <property type="evidence" value="ECO:0007669"/>
    <property type="project" value="UniProtKB-UniRule"/>
</dbReference>
<dbReference type="AlphaFoldDB" id="A0A2W0H2B1"/>
<dbReference type="InterPro" id="IPR036388">
    <property type="entry name" value="WH-like_DNA-bd_sf"/>
</dbReference>
<dbReference type="SUPFAM" id="SSF64288">
    <property type="entry name" value="Chorismate lyase-like"/>
    <property type="match status" value="1"/>
</dbReference>
<dbReference type="Proteomes" id="UP000248066">
    <property type="component" value="Unassembled WGS sequence"/>
</dbReference>
<dbReference type="Gene3D" id="3.40.1410.10">
    <property type="entry name" value="Chorismate lyase-like"/>
    <property type="match status" value="1"/>
</dbReference>
<feature type="domain" description="HTH gntR-type" evidence="6">
    <location>
        <begin position="2"/>
        <end position="70"/>
    </location>
</feature>
<dbReference type="GO" id="GO:0045892">
    <property type="term" value="P:negative regulation of DNA-templated transcription"/>
    <property type="evidence" value="ECO:0007669"/>
    <property type="project" value="TreeGrafter"/>
</dbReference>